<evidence type="ECO:0000256" key="1">
    <source>
        <dbReference type="SAM" id="MobiDB-lite"/>
    </source>
</evidence>
<dbReference type="OrthoDB" id="409136at2759"/>
<evidence type="ECO:0000313" key="3">
    <source>
        <dbReference type="Proteomes" id="UP000504636"/>
    </source>
</evidence>
<dbReference type="AlphaFoldDB" id="A0A6A6Y402"/>
<dbReference type="EMBL" id="MU003717">
    <property type="protein sequence ID" value="KAF2803566.1"/>
    <property type="molecule type" value="Genomic_DNA"/>
</dbReference>
<evidence type="ECO:0008006" key="5">
    <source>
        <dbReference type="Google" id="ProtNLM"/>
    </source>
</evidence>
<protein>
    <recommendedName>
        <fullName evidence="5">C2H2-type domain-containing protein</fullName>
    </recommendedName>
</protein>
<evidence type="ECO:0000313" key="2">
    <source>
        <dbReference type="EMBL" id="KAF2803566.1"/>
    </source>
</evidence>
<feature type="region of interest" description="Disordered" evidence="1">
    <location>
        <begin position="236"/>
        <end position="272"/>
    </location>
</feature>
<reference evidence="4" key="3">
    <citation type="submission" date="2025-04" db="UniProtKB">
        <authorList>
            <consortium name="RefSeq"/>
        </authorList>
    </citation>
    <scope>IDENTIFICATION</scope>
    <source>
        <strain evidence="4">CBS 304.34</strain>
    </source>
</reference>
<reference evidence="2 4" key="1">
    <citation type="journal article" date="2020" name="Stud. Mycol.">
        <title>101 Dothideomycetes genomes: a test case for predicting lifestyles and emergence of pathogens.</title>
        <authorList>
            <person name="Haridas S."/>
            <person name="Albert R."/>
            <person name="Binder M."/>
            <person name="Bloem J."/>
            <person name="Labutti K."/>
            <person name="Salamov A."/>
            <person name="Andreopoulos B."/>
            <person name="Baker S."/>
            <person name="Barry K."/>
            <person name="Bills G."/>
            <person name="Bluhm B."/>
            <person name="Cannon C."/>
            <person name="Castanera R."/>
            <person name="Culley D."/>
            <person name="Daum C."/>
            <person name="Ezra D."/>
            <person name="Gonzalez J."/>
            <person name="Henrissat B."/>
            <person name="Kuo A."/>
            <person name="Liang C."/>
            <person name="Lipzen A."/>
            <person name="Lutzoni F."/>
            <person name="Magnuson J."/>
            <person name="Mondo S."/>
            <person name="Nolan M."/>
            <person name="Ohm R."/>
            <person name="Pangilinan J."/>
            <person name="Park H.-J."/>
            <person name="Ramirez L."/>
            <person name="Alfaro M."/>
            <person name="Sun H."/>
            <person name="Tritt A."/>
            <person name="Yoshinaga Y."/>
            <person name="Zwiers L.-H."/>
            <person name="Turgeon B."/>
            <person name="Goodwin S."/>
            <person name="Spatafora J."/>
            <person name="Crous P."/>
            <person name="Grigoriev I."/>
        </authorList>
    </citation>
    <scope>NUCLEOTIDE SEQUENCE</scope>
    <source>
        <strain evidence="2 4">CBS 304.34</strain>
    </source>
</reference>
<dbReference type="RefSeq" id="XP_033570530.1">
    <property type="nucleotide sequence ID" value="XM_033717138.1"/>
</dbReference>
<keyword evidence="3" id="KW-1185">Reference proteome</keyword>
<dbReference type="GeneID" id="54458031"/>
<sequence length="272" mass="30867">MEHGRHNPASSLTAVLQHLEANSEARPGRQQLDDWIQQPSRDIHDRLAAYYSLPGVPQTTTSPYPQSIGSSMARTQLHLPSTASAYAPSLLYSEATPTESSVSTGLASRLSGFQLLEEVDGVLELRPNLRSPVYECAFWFLSCSYISQDKEEWRTHCASHFRGEEPPKSVRCPLCEEFKTTYENGLDAWNARMEHVAWHHELGQTLKTSRPDFHLFQHLWQKRLIDDADLKELKGGNHNLTRAPQPFVTTNGRGRPGRRESQTQRLGPARRR</sequence>
<gene>
    <name evidence="2 4" type="ORF">BDZ99DRAFT_426981</name>
</gene>
<name>A0A6A6Y402_9PEZI</name>
<proteinExistence type="predicted"/>
<accession>A0A6A6Y402</accession>
<organism evidence="2">
    <name type="scientific">Mytilinidion resinicola</name>
    <dbReference type="NCBI Taxonomy" id="574789"/>
    <lineage>
        <taxon>Eukaryota</taxon>
        <taxon>Fungi</taxon>
        <taxon>Dikarya</taxon>
        <taxon>Ascomycota</taxon>
        <taxon>Pezizomycotina</taxon>
        <taxon>Dothideomycetes</taxon>
        <taxon>Pleosporomycetidae</taxon>
        <taxon>Mytilinidiales</taxon>
        <taxon>Mytilinidiaceae</taxon>
        <taxon>Mytilinidion</taxon>
    </lineage>
</organism>
<evidence type="ECO:0000313" key="4">
    <source>
        <dbReference type="RefSeq" id="XP_033570530.1"/>
    </source>
</evidence>
<feature type="compositionally biased region" description="Polar residues" evidence="1">
    <location>
        <begin position="238"/>
        <end position="252"/>
    </location>
</feature>
<dbReference type="Proteomes" id="UP000504636">
    <property type="component" value="Unplaced"/>
</dbReference>
<reference evidence="4" key="2">
    <citation type="submission" date="2020-04" db="EMBL/GenBank/DDBJ databases">
        <authorList>
            <consortium name="NCBI Genome Project"/>
        </authorList>
    </citation>
    <scope>NUCLEOTIDE SEQUENCE</scope>
    <source>
        <strain evidence="4">CBS 304.34</strain>
    </source>
</reference>